<gene>
    <name evidence="2" type="ORF">Q8852_01505</name>
</gene>
<dbReference type="EMBL" id="CP132191">
    <property type="protein sequence ID" value="WLP85804.1"/>
    <property type="molecule type" value="Genomic_DNA"/>
</dbReference>
<evidence type="ECO:0000313" key="2">
    <source>
        <dbReference type="EMBL" id="WLP85804.1"/>
    </source>
</evidence>
<evidence type="ECO:0000259" key="1">
    <source>
        <dbReference type="PROSITE" id="PS50994"/>
    </source>
</evidence>
<dbReference type="SUPFAM" id="SSF53098">
    <property type="entry name" value="Ribonuclease H-like"/>
    <property type="match status" value="1"/>
</dbReference>
<accession>A0ABY9HB61</accession>
<dbReference type="InterPro" id="IPR012337">
    <property type="entry name" value="RNaseH-like_sf"/>
</dbReference>
<proteinExistence type="predicted"/>
<protein>
    <recommendedName>
        <fullName evidence="1">Integrase catalytic domain-containing protein</fullName>
    </recommendedName>
</protein>
<name>A0ABY9HB61_9MOLU</name>
<organism evidence="2 3">
    <name type="scientific">Mycoplasma seminis</name>
    <dbReference type="NCBI Taxonomy" id="512749"/>
    <lineage>
        <taxon>Bacteria</taxon>
        <taxon>Bacillati</taxon>
        <taxon>Mycoplasmatota</taxon>
        <taxon>Mollicutes</taxon>
        <taxon>Mycoplasmataceae</taxon>
        <taxon>Mycoplasma</taxon>
    </lineage>
</organism>
<feature type="domain" description="Integrase catalytic" evidence="1">
    <location>
        <begin position="188"/>
        <end position="341"/>
    </location>
</feature>
<dbReference type="Gene3D" id="3.30.420.10">
    <property type="entry name" value="Ribonuclease H-like superfamily/Ribonuclease H"/>
    <property type="match status" value="1"/>
</dbReference>
<dbReference type="RefSeq" id="WP_305938228.1">
    <property type="nucleotide sequence ID" value="NZ_CP132191.1"/>
</dbReference>
<dbReference type="InterPro" id="IPR001584">
    <property type="entry name" value="Integrase_cat-core"/>
</dbReference>
<reference evidence="2" key="1">
    <citation type="submission" date="2023-08" db="EMBL/GenBank/DDBJ databases">
        <title>Complete genome sequence of Mycoplasma seminis 2200.</title>
        <authorList>
            <person name="Spergser J."/>
        </authorList>
    </citation>
    <scope>NUCLEOTIDE SEQUENCE [LARGE SCALE GENOMIC DNA]</scope>
    <source>
        <strain evidence="2">2200</strain>
    </source>
</reference>
<dbReference type="PROSITE" id="PS50994">
    <property type="entry name" value="INTEGRASE"/>
    <property type="match status" value="1"/>
</dbReference>
<sequence length="513" mass="60298">MKLKIDIKTNKQLTNFERKRKTNFEIISSNLDKPTKTLAIMTGLNERSVIRYKKDILSALKNKNLELVISHKNKSNGRQKVISDQEILQIYKNYLKISETIINVEKTTNQISVKEFWDSFLDDLYKNKISYCNLIKRFNRLGLKTIHTTKRGRKIQRDYKKASDSEVTLLLKNVENKIKQNKIERQVLNLNKNLLFGEVIEIDAQCEPYLINHEPIYLYHAIDAATGILLAVWYEKQETTLGYQRLLEIVFKNYGYPKFIYTDKRRTFWGSENTQTAFEKILNSKGIRVISSSNPKHKPHVERSFRTALDKYPIFIYENHLSTLKDLQLNVDGFKKYYNNKLKRLLNKKSVFNKEGTLKENWRVDIEIDRKILNGVVRFQGKNYAAFDELGKRIIFSIGSNVVLVYSSDENIYFKYGSKKYYAKEPTGKYLTPTEIWALEKGLDISIPAVEKIAKLYRNSNSFFNTIDKYINKMSALLSEFSHDDFEIKKTMRELFQELKALSQNVKNDIYDE</sequence>
<evidence type="ECO:0000313" key="3">
    <source>
        <dbReference type="Proteomes" id="UP001237011"/>
    </source>
</evidence>
<dbReference type="InterPro" id="IPR036397">
    <property type="entry name" value="RNaseH_sf"/>
</dbReference>
<keyword evidence="3" id="KW-1185">Reference proteome</keyword>
<dbReference type="Proteomes" id="UP001237011">
    <property type="component" value="Chromosome"/>
</dbReference>